<dbReference type="InterPro" id="IPR011990">
    <property type="entry name" value="TPR-like_helical_dom_sf"/>
</dbReference>
<evidence type="ECO:0000256" key="4">
    <source>
        <dbReference type="SAM" id="MobiDB-lite"/>
    </source>
</evidence>
<evidence type="ECO:0000256" key="1">
    <source>
        <dbReference type="ARBA" id="ARBA00022574"/>
    </source>
</evidence>
<dbReference type="PANTHER" id="PTHR19848">
    <property type="entry name" value="WD40 REPEAT PROTEIN"/>
    <property type="match status" value="1"/>
</dbReference>
<dbReference type="Gene3D" id="2.130.10.10">
    <property type="entry name" value="YVTN repeat-like/Quinoprotein amine dehydrogenase"/>
    <property type="match status" value="2"/>
</dbReference>
<comment type="caution">
    <text evidence="6">The sequence shown here is derived from an EMBL/GenBank/DDBJ whole genome shotgun (WGS) entry which is preliminary data.</text>
</comment>
<feature type="compositionally biased region" description="Polar residues" evidence="4">
    <location>
        <begin position="850"/>
        <end position="864"/>
    </location>
</feature>
<dbReference type="Pfam" id="PF00400">
    <property type="entry name" value="WD40"/>
    <property type="match status" value="4"/>
</dbReference>
<dbReference type="PRINTS" id="PR00320">
    <property type="entry name" value="GPROTEINBRPT"/>
</dbReference>
<feature type="compositionally biased region" description="Acidic residues" evidence="4">
    <location>
        <begin position="865"/>
        <end position="885"/>
    </location>
</feature>
<name>A0A8S8Z9F5_SORMA</name>
<dbReference type="PANTHER" id="PTHR19848:SF8">
    <property type="entry name" value="F-BOX AND WD REPEAT DOMAIN CONTAINING 7"/>
    <property type="match status" value="1"/>
</dbReference>
<accession>A0A8S8Z9F5</accession>
<dbReference type="PROSITE" id="PS50294">
    <property type="entry name" value="WD_REPEATS_REGION"/>
    <property type="match status" value="4"/>
</dbReference>
<feature type="repeat" description="WD" evidence="3">
    <location>
        <begin position="462"/>
        <end position="503"/>
    </location>
</feature>
<dbReference type="AlphaFoldDB" id="A0A8S8Z9F5"/>
<gene>
    <name evidence="6" type="ORF">SMACR_12881</name>
</gene>
<dbReference type="InterPro" id="IPR007111">
    <property type="entry name" value="NACHT_NTPase"/>
</dbReference>
<keyword evidence="2" id="KW-0677">Repeat</keyword>
<dbReference type="InterPro" id="IPR019775">
    <property type="entry name" value="WD40_repeat_CS"/>
</dbReference>
<evidence type="ECO:0000259" key="5">
    <source>
        <dbReference type="PROSITE" id="PS50837"/>
    </source>
</evidence>
<dbReference type="InterPro" id="IPR054471">
    <property type="entry name" value="GPIID_WHD"/>
</dbReference>
<dbReference type="PROSITE" id="PS00678">
    <property type="entry name" value="WD_REPEATS_1"/>
    <property type="match status" value="2"/>
</dbReference>
<dbReference type="Pfam" id="PF24883">
    <property type="entry name" value="NPHP3_N"/>
    <property type="match status" value="1"/>
</dbReference>
<evidence type="ECO:0000313" key="6">
    <source>
        <dbReference type="EMBL" id="KAA8622072.1"/>
    </source>
</evidence>
<dbReference type="EMBL" id="NMPR01000334">
    <property type="protein sequence ID" value="KAA8622072.1"/>
    <property type="molecule type" value="Genomic_DNA"/>
</dbReference>
<dbReference type="Proteomes" id="UP000433876">
    <property type="component" value="Unassembled WGS sequence"/>
</dbReference>
<dbReference type="VEuPathDB" id="FungiDB:SMAC_07111"/>
<dbReference type="CDD" id="cd00200">
    <property type="entry name" value="WD40"/>
    <property type="match status" value="1"/>
</dbReference>
<dbReference type="InterPro" id="IPR056884">
    <property type="entry name" value="NPHP3-like_N"/>
</dbReference>
<feature type="repeat" description="WD" evidence="3">
    <location>
        <begin position="588"/>
        <end position="629"/>
    </location>
</feature>
<proteinExistence type="predicted"/>
<sequence length="1035" mass="116543">MMQWHGSSCLKVLREMLEGPNLKVTYLVIDALDECVTDQPQLLKLIVQISSVSARVKWLVSSRNWVQIEEQLAIVAQQSRLSLELNAESVTTAVSAYIRHKVLHLSQQKQYDSTMQTEVHDYLSSNANGTFLWVALVCQGLGDPSVRKWETLKRLQTFPPGLDSLYARMMEQIIQSHHADLCRQILAVSSIVRRPISLQELTTLVEMSDDISDDPQSLEELIGLCGSFLTLRDQTVYFIHQSAKDFLLGNASDKAGNQASLETFKWIFPSGKEDVNYTIFSRSLDAMSTTLRRDIYGLRAPGFPSDKVQIPNPDPLATVRYSCVYWVDHLCHSVSGTNTKWHNHLRDEKVVHEFLETKYLYWLEALSLLQAMPAGVVAIRKLEGLLGGNDQSQLSKLVWDAYRFALSNKSIIEQAPLQAYISALVFAPRNSLIKRNFRAEEPEWIRITPAVELDWNACLQTLEGHRDFVDSVAFSPDGQRLASGSLDHTIKIWDPASGSCLQTLEGHSGDVASVAFSPDGQRLASGSGDNTIKIWDPASGSCLQTLEGHSGDVVSVAISPDGQRLAAGSYDNTIKIWDLASGSCVQTLEGHSGDTVSVAFSPDGQQLASGSYDNTIKIWDLASGKVQVMETSKAKLEADHPDTLTSMADLAFRWNSQGRHEDALALMQDHIEAEARERHPGDFDSDESVSSSDNDSVFSILSSLPSTSSQGSVTDIKVLLAQNFATLLSEDEALISLISAAKFQKRIGFERMRENFRKLLKYFALDLKAEISSDQHRAVVGFVSSYSANITRELFSTPSIIMDEVQILFPRSITKAYNTEDSRKKVEEYLSKEFAPDKPAKLVEPVESAKPNNQHHLNNLNEFTEPNEDSDQDSVDDGAGEEEPYDGSLEHLDQMKCFILESLAYQALRRRLHEFVYPSLRSRLRYLIAVWSKDDHKYHTYVTRYELSNLVAELQYIDPHEIRFYDGEEERGYVSKAINYFQNAVEHWTGEHWDWWPLAPYLRPLEGGETRISWECVSSRFNMSFRKIISRTDKC</sequence>
<dbReference type="Gene3D" id="1.25.40.10">
    <property type="entry name" value="Tetratricopeptide repeat domain"/>
    <property type="match status" value="1"/>
</dbReference>
<dbReference type="PROSITE" id="PS50082">
    <property type="entry name" value="WD_REPEATS_2"/>
    <property type="match status" value="4"/>
</dbReference>
<evidence type="ECO:0000256" key="3">
    <source>
        <dbReference type="PROSITE-ProRule" id="PRU00221"/>
    </source>
</evidence>
<dbReference type="Pfam" id="PF22939">
    <property type="entry name" value="WHD_GPIID"/>
    <property type="match status" value="1"/>
</dbReference>
<dbReference type="InterPro" id="IPR015943">
    <property type="entry name" value="WD40/YVTN_repeat-like_dom_sf"/>
</dbReference>
<dbReference type="InterPro" id="IPR036322">
    <property type="entry name" value="WD40_repeat_dom_sf"/>
</dbReference>
<evidence type="ECO:0000313" key="7">
    <source>
        <dbReference type="Proteomes" id="UP000433876"/>
    </source>
</evidence>
<dbReference type="VEuPathDB" id="FungiDB:SMAC_08962"/>
<feature type="repeat" description="WD" evidence="3">
    <location>
        <begin position="546"/>
        <end position="587"/>
    </location>
</feature>
<evidence type="ECO:0000256" key="2">
    <source>
        <dbReference type="ARBA" id="ARBA00022737"/>
    </source>
</evidence>
<dbReference type="SUPFAM" id="SSF50978">
    <property type="entry name" value="WD40 repeat-like"/>
    <property type="match status" value="1"/>
</dbReference>
<feature type="domain" description="NACHT" evidence="5">
    <location>
        <begin position="13"/>
        <end position="254"/>
    </location>
</feature>
<organism evidence="6 7">
    <name type="scientific">Sordaria macrospora</name>
    <dbReference type="NCBI Taxonomy" id="5147"/>
    <lineage>
        <taxon>Eukaryota</taxon>
        <taxon>Fungi</taxon>
        <taxon>Dikarya</taxon>
        <taxon>Ascomycota</taxon>
        <taxon>Pezizomycotina</taxon>
        <taxon>Sordariomycetes</taxon>
        <taxon>Sordariomycetidae</taxon>
        <taxon>Sordariales</taxon>
        <taxon>Sordariaceae</taxon>
        <taxon>Sordaria</taxon>
    </lineage>
</organism>
<protein>
    <recommendedName>
        <fullName evidence="5">NACHT domain-containing protein</fullName>
    </recommendedName>
</protein>
<dbReference type="InterPro" id="IPR020472">
    <property type="entry name" value="WD40_PAC1"/>
</dbReference>
<keyword evidence="1 3" id="KW-0853">WD repeat</keyword>
<dbReference type="SMART" id="SM00320">
    <property type="entry name" value="WD40"/>
    <property type="match status" value="4"/>
</dbReference>
<feature type="region of interest" description="Disordered" evidence="4">
    <location>
        <begin position="842"/>
        <end position="886"/>
    </location>
</feature>
<dbReference type="PROSITE" id="PS50837">
    <property type="entry name" value="NACHT"/>
    <property type="match status" value="1"/>
</dbReference>
<feature type="repeat" description="WD" evidence="3">
    <location>
        <begin position="504"/>
        <end position="545"/>
    </location>
</feature>
<dbReference type="InterPro" id="IPR001680">
    <property type="entry name" value="WD40_rpt"/>
</dbReference>
<reference evidence="6 7" key="1">
    <citation type="submission" date="2017-07" db="EMBL/GenBank/DDBJ databases">
        <title>Genome sequence of the Sordaria macrospora wild type strain R19027.</title>
        <authorList>
            <person name="Nowrousian M."/>
            <person name="Teichert I."/>
            <person name="Kueck U."/>
        </authorList>
    </citation>
    <scope>NUCLEOTIDE SEQUENCE [LARGE SCALE GENOMIC DNA]</scope>
    <source>
        <strain evidence="6 7">R19027</strain>
        <tissue evidence="6">Mycelium</tissue>
    </source>
</reference>